<evidence type="ECO:0000256" key="2">
    <source>
        <dbReference type="ARBA" id="ARBA00004584"/>
    </source>
</evidence>
<dbReference type="Pfam" id="PF13092">
    <property type="entry name" value="CENP-L"/>
    <property type="match status" value="1"/>
</dbReference>
<dbReference type="GO" id="GO:0005634">
    <property type="term" value="C:nucleus"/>
    <property type="evidence" value="ECO:0007669"/>
    <property type="project" value="UniProtKB-SubCell"/>
</dbReference>
<evidence type="ECO:0000256" key="7">
    <source>
        <dbReference type="ARBA" id="ARBA00023328"/>
    </source>
</evidence>
<comment type="subcellular location">
    <subcellularLocation>
        <location evidence="2">Chromosome</location>
        <location evidence="2">Centromere</location>
    </subcellularLocation>
    <subcellularLocation>
        <location evidence="1">Nucleus</location>
    </subcellularLocation>
</comment>
<protein>
    <recommendedName>
        <fullName evidence="4">Centromere protein L</fullName>
    </recommendedName>
</protein>
<dbReference type="AlphaFoldDB" id="A0A3Q2YYC8"/>
<evidence type="ECO:0000256" key="3">
    <source>
        <dbReference type="ARBA" id="ARBA00011060"/>
    </source>
</evidence>
<dbReference type="InterPro" id="IPR025204">
    <property type="entry name" value="CENP-L"/>
</dbReference>
<keyword evidence="6" id="KW-0539">Nucleus</keyword>
<keyword evidence="5" id="KW-0158">Chromosome</keyword>
<dbReference type="Proteomes" id="UP000264820">
    <property type="component" value="Unplaced"/>
</dbReference>
<comment type="similarity">
    <text evidence="3">Belongs to the CENP-L/IML3 family.</text>
</comment>
<accession>A0A3Q2YYC8</accession>
<proteinExistence type="inferred from homology"/>
<dbReference type="GeneTree" id="ENSGT00390000013877"/>
<evidence type="ECO:0000256" key="4">
    <source>
        <dbReference type="ARBA" id="ARBA00016380"/>
    </source>
</evidence>
<evidence type="ECO:0000256" key="6">
    <source>
        <dbReference type="ARBA" id="ARBA00023242"/>
    </source>
</evidence>
<keyword evidence="9" id="KW-1185">Reference proteome</keyword>
<dbReference type="OMA" id="TIDANDC"/>
<reference evidence="8" key="2">
    <citation type="submission" date="2025-09" db="UniProtKB">
        <authorList>
            <consortium name="Ensembl"/>
        </authorList>
    </citation>
    <scope>IDENTIFICATION</scope>
</reference>
<dbReference type="PANTHER" id="PTHR31740:SF2">
    <property type="entry name" value="CENTROMERE PROTEIN L"/>
    <property type="match status" value="1"/>
</dbReference>
<organism evidence="8 9">
    <name type="scientific">Hippocampus comes</name>
    <name type="common">Tiger tail seahorse</name>
    <dbReference type="NCBI Taxonomy" id="109280"/>
    <lineage>
        <taxon>Eukaryota</taxon>
        <taxon>Metazoa</taxon>
        <taxon>Chordata</taxon>
        <taxon>Craniata</taxon>
        <taxon>Vertebrata</taxon>
        <taxon>Euteleostomi</taxon>
        <taxon>Actinopterygii</taxon>
        <taxon>Neopterygii</taxon>
        <taxon>Teleostei</taxon>
        <taxon>Neoteleostei</taxon>
        <taxon>Acanthomorphata</taxon>
        <taxon>Syngnathiaria</taxon>
        <taxon>Syngnathiformes</taxon>
        <taxon>Syngnathoidei</taxon>
        <taxon>Syngnathidae</taxon>
        <taxon>Hippocampus</taxon>
    </lineage>
</organism>
<keyword evidence="7" id="KW-0137">Centromere</keyword>
<name>A0A3Q2YYC8_HIPCM</name>
<dbReference type="PANTHER" id="PTHR31740">
    <property type="entry name" value="CENTROMERE PROTEIN L"/>
    <property type="match status" value="1"/>
</dbReference>
<evidence type="ECO:0000256" key="1">
    <source>
        <dbReference type="ARBA" id="ARBA00004123"/>
    </source>
</evidence>
<reference evidence="8" key="1">
    <citation type="submission" date="2025-08" db="UniProtKB">
        <authorList>
            <consortium name="Ensembl"/>
        </authorList>
    </citation>
    <scope>IDENTIFICATION</scope>
</reference>
<evidence type="ECO:0000313" key="8">
    <source>
        <dbReference type="Ensembl" id="ENSHCOP00000023219.1"/>
    </source>
</evidence>
<evidence type="ECO:0000256" key="5">
    <source>
        <dbReference type="ARBA" id="ARBA00022454"/>
    </source>
</evidence>
<dbReference type="Ensembl" id="ENSHCOT00000015183.1">
    <property type="protein sequence ID" value="ENSHCOP00000023219.1"/>
    <property type="gene ID" value="ENSHCOG00000011511.1"/>
</dbReference>
<sequence length="342" mass="38556">MCFRRSSVWIGVAKMVPARQKSVARTPNSVVQRKSKIKSYRQSYQSMTAASRLCLTRALTSLWLNTSRTAPKSDNILDKVDPRQLASLMKTEWQLSYVTPLYQFRYTQLKSYSRQLSAFMAAEKEQVEDGATQNFKVSFSVVHGLVETDYDAETILIQIYSKSFFAGQNEHQKPVWKGWLACVNGNRDYINSLPKEFISLPLFGSSGTEALTALVKSWFQKNFDCCFGSLEINHISLQWLVALWTNYHAESNIKQLQMIWTLPVQPLLQVSYAVNPVDAWELWCSVKGDQPELVDLSAGSLSSVSTALGSAKCRGQIKISNSKCMTTTLTLLTECALLKMPI</sequence>
<evidence type="ECO:0000313" key="9">
    <source>
        <dbReference type="Proteomes" id="UP000264820"/>
    </source>
</evidence>
<dbReference type="STRING" id="109280.ENSHCOP00000023219"/>
<dbReference type="GO" id="GO:0000775">
    <property type="term" value="C:chromosome, centromeric region"/>
    <property type="evidence" value="ECO:0007669"/>
    <property type="project" value="UniProtKB-SubCell"/>
</dbReference>